<keyword evidence="3" id="KW-1185">Reference proteome</keyword>
<organism evidence="2 3">
    <name type="scientific">Candidatus Entotheonella gemina</name>
    <dbReference type="NCBI Taxonomy" id="1429439"/>
    <lineage>
        <taxon>Bacteria</taxon>
        <taxon>Pseudomonadati</taxon>
        <taxon>Nitrospinota/Tectimicrobiota group</taxon>
        <taxon>Candidatus Tectimicrobiota</taxon>
        <taxon>Candidatus Entotheonellia</taxon>
        <taxon>Candidatus Entotheonellales</taxon>
        <taxon>Candidatus Entotheonellaceae</taxon>
        <taxon>Candidatus Entotheonella</taxon>
    </lineage>
</organism>
<dbReference type="EMBL" id="AZHX01002292">
    <property type="protein sequence ID" value="ETW95624.1"/>
    <property type="molecule type" value="Genomic_DNA"/>
</dbReference>
<gene>
    <name evidence="2" type="ORF">ETSY2_47870</name>
</gene>
<dbReference type="Gene3D" id="3.40.190.10">
    <property type="entry name" value="Periplasmic binding protein-like II"/>
    <property type="match status" value="1"/>
</dbReference>
<comment type="caution">
    <text evidence="2">The sequence shown here is derived from an EMBL/GenBank/DDBJ whole genome shotgun (WGS) entry which is preliminary data.</text>
</comment>
<evidence type="ECO:0000259" key="1">
    <source>
        <dbReference type="Pfam" id="PF00496"/>
    </source>
</evidence>
<proteinExistence type="predicted"/>
<dbReference type="Proteomes" id="UP000019140">
    <property type="component" value="Unassembled WGS sequence"/>
</dbReference>
<dbReference type="GO" id="GO:0015833">
    <property type="term" value="P:peptide transport"/>
    <property type="evidence" value="ECO:0007669"/>
    <property type="project" value="TreeGrafter"/>
</dbReference>
<dbReference type="AlphaFoldDB" id="W4LCG6"/>
<dbReference type="GO" id="GO:1904680">
    <property type="term" value="F:peptide transmembrane transporter activity"/>
    <property type="evidence" value="ECO:0007669"/>
    <property type="project" value="TreeGrafter"/>
</dbReference>
<feature type="domain" description="Solute-binding protein family 5" evidence="1">
    <location>
        <begin position="2"/>
        <end position="257"/>
    </location>
</feature>
<dbReference type="PANTHER" id="PTHR30290">
    <property type="entry name" value="PERIPLASMIC BINDING COMPONENT OF ABC TRANSPORTER"/>
    <property type="match status" value="1"/>
</dbReference>
<reference evidence="2 3" key="1">
    <citation type="journal article" date="2014" name="Nature">
        <title>An environmental bacterial taxon with a large and distinct metabolic repertoire.</title>
        <authorList>
            <person name="Wilson M.C."/>
            <person name="Mori T."/>
            <person name="Ruckert C."/>
            <person name="Uria A.R."/>
            <person name="Helf M.J."/>
            <person name="Takada K."/>
            <person name="Gernert C."/>
            <person name="Steffens U.A."/>
            <person name="Heycke N."/>
            <person name="Schmitt S."/>
            <person name="Rinke C."/>
            <person name="Helfrich E.J."/>
            <person name="Brachmann A.O."/>
            <person name="Gurgui C."/>
            <person name="Wakimoto T."/>
            <person name="Kracht M."/>
            <person name="Crusemann M."/>
            <person name="Hentschel U."/>
            <person name="Abe I."/>
            <person name="Matsunaga S."/>
            <person name="Kalinowski J."/>
            <person name="Takeyama H."/>
            <person name="Piel J."/>
        </authorList>
    </citation>
    <scope>NUCLEOTIDE SEQUENCE [LARGE SCALE GENOMIC DNA]</scope>
    <source>
        <strain evidence="3">TSY2</strain>
    </source>
</reference>
<accession>W4LCG6</accession>
<dbReference type="HOGENOM" id="CLU_017028_7_3_7"/>
<name>W4LCG6_9BACT</name>
<sequence>MGTGPFQFKKYVRGSYLELERNPAYWVKGRPYLDGVKYFMIKDLSARAKSVRSGRTDVEFHSFPPSEVEAMKNQLGDRIVAADPKPQIYFGIAINADQEPFNDERVRRALSLAIDRHEMARTILPLTGLGSPGGGLMHPDSKWAVPPEELQQLPGFGLDYEASLKEAKRLLAEAGYPTGFKTVLHNRAVKLPYIDFGVYVISAWKKIGVQAEHKLVESATWIKDLRTRNFALAADPGSSISGDPDEHLVRWISDAPNNYGRYRDRRVDELFRQQSREIDEAKRIDLVREMQKTILGKVWWLQGLWWRRLEVRSARIRGYEPNPHHWDNRRLQDVWLAEK</sequence>
<protein>
    <recommendedName>
        <fullName evidence="1">Solute-binding protein family 5 domain-containing protein</fullName>
    </recommendedName>
</protein>
<evidence type="ECO:0000313" key="2">
    <source>
        <dbReference type="EMBL" id="ETW95624.1"/>
    </source>
</evidence>
<dbReference type="CDD" id="cd00995">
    <property type="entry name" value="PBP2_NikA_DppA_OppA_like"/>
    <property type="match status" value="1"/>
</dbReference>
<dbReference type="InterPro" id="IPR000914">
    <property type="entry name" value="SBP_5_dom"/>
</dbReference>
<dbReference type="InterPro" id="IPR039424">
    <property type="entry name" value="SBP_5"/>
</dbReference>
<evidence type="ECO:0000313" key="3">
    <source>
        <dbReference type="Proteomes" id="UP000019140"/>
    </source>
</evidence>
<dbReference type="SUPFAM" id="SSF53850">
    <property type="entry name" value="Periplasmic binding protein-like II"/>
    <property type="match status" value="1"/>
</dbReference>
<dbReference type="Gene3D" id="3.10.105.10">
    <property type="entry name" value="Dipeptide-binding Protein, Domain 3"/>
    <property type="match status" value="1"/>
</dbReference>
<dbReference type="Pfam" id="PF00496">
    <property type="entry name" value="SBP_bac_5"/>
    <property type="match status" value="1"/>
</dbReference>